<dbReference type="InterPro" id="IPR038678">
    <property type="entry name" value="Spondin_N_sf"/>
</dbReference>
<dbReference type="AlphaFoldDB" id="A6G473"/>
<dbReference type="NCBIfam" id="NF038123">
    <property type="entry name" value="NF038123_dom"/>
    <property type="match status" value="2"/>
</dbReference>
<name>A6G473_9BACT</name>
<proteinExistence type="predicted"/>
<dbReference type="Proteomes" id="UP000005801">
    <property type="component" value="Unassembled WGS sequence"/>
</dbReference>
<feature type="compositionally biased region" description="Polar residues" evidence="1">
    <location>
        <begin position="53"/>
        <end position="63"/>
    </location>
</feature>
<evidence type="ECO:0008006" key="4">
    <source>
        <dbReference type="Google" id="ProtNLM"/>
    </source>
</evidence>
<feature type="region of interest" description="Disordered" evidence="1">
    <location>
        <begin position="408"/>
        <end position="429"/>
    </location>
</feature>
<feature type="region of interest" description="Disordered" evidence="1">
    <location>
        <begin position="1"/>
        <end position="44"/>
    </location>
</feature>
<dbReference type="eggNOG" id="ENOG502Z7TP">
    <property type="taxonomic scope" value="Bacteria"/>
</dbReference>
<organism evidence="2 3">
    <name type="scientific">Plesiocystis pacifica SIR-1</name>
    <dbReference type="NCBI Taxonomy" id="391625"/>
    <lineage>
        <taxon>Bacteria</taxon>
        <taxon>Pseudomonadati</taxon>
        <taxon>Myxococcota</taxon>
        <taxon>Polyangia</taxon>
        <taxon>Nannocystales</taxon>
        <taxon>Nannocystaceae</taxon>
        <taxon>Plesiocystis</taxon>
    </lineage>
</organism>
<evidence type="ECO:0000313" key="3">
    <source>
        <dbReference type="Proteomes" id="UP000005801"/>
    </source>
</evidence>
<dbReference type="Gene3D" id="2.60.40.2130">
    <property type="entry name" value="F-spondin domain"/>
    <property type="match status" value="2"/>
</dbReference>
<feature type="region of interest" description="Disordered" evidence="1">
    <location>
        <begin position="53"/>
        <end position="72"/>
    </location>
</feature>
<feature type="compositionally biased region" description="Acidic residues" evidence="1">
    <location>
        <begin position="1"/>
        <end position="38"/>
    </location>
</feature>
<sequence>MDPTDDGDELGEDGTDGADADEEGEDDSTEDEGEEESGGEAQTFVVEIENVSPSTGHLLSGTTAVPEGADEPGPLLPGSTYVVDFHAGPGHAISFAHMFVPSNDLFYGPDSDGIALYDAEGNPRSGDVTDEVLLWDAGTEANEEPGAGPNQVLNQGDADTGPADPDTSVRLASDDFGNLPEVSDVLSVELIAHGDSMFSLRLTNVSTGTTLTSSEGDSPVPVAPGVWAVHGEGEAPLFMEGQPDAGDGLEALAEDGAIDGLAAALAERTALVGPLAPGVWVVHGEQPALFEVGEADLGQGLEALAEDGDPSGLEASLLDAGYAAGAYAVPEGADGPGPLFSGARYSFTVEAAPGDHLSFANMLVQSNDLFYGLDAAGLALFSEDGAPISGDLTAQIQLWDAGTEVNQFPGAGLDQAPRQSGPNTGADEGGVVMVVDDGYAYPAVSDVVRVTITPQ</sequence>
<protein>
    <recommendedName>
        <fullName evidence="4">Spondin domain-containing protein</fullName>
    </recommendedName>
</protein>
<keyword evidence="3" id="KW-1185">Reference proteome</keyword>
<comment type="caution">
    <text evidence="2">The sequence shown here is derived from an EMBL/GenBank/DDBJ whole genome shotgun (WGS) entry which is preliminary data.</text>
</comment>
<dbReference type="InterPro" id="IPR009465">
    <property type="entry name" value="Spondin_N"/>
</dbReference>
<reference evidence="2 3" key="1">
    <citation type="submission" date="2007-06" db="EMBL/GenBank/DDBJ databases">
        <authorList>
            <person name="Shimkets L."/>
            <person name="Ferriera S."/>
            <person name="Johnson J."/>
            <person name="Kravitz S."/>
            <person name="Beeson K."/>
            <person name="Sutton G."/>
            <person name="Rogers Y.-H."/>
            <person name="Friedman R."/>
            <person name="Frazier M."/>
            <person name="Venter J.C."/>
        </authorList>
    </citation>
    <scope>NUCLEOTIDE SEQUENCE [LARGE SCALE GENOMIC DNA]</scope>
    <source>
        <strain evidence="2 3">SIR-1</strain>
    </source>
</reference>
<accession>A6G473</accession>
<gene>
    <name evidence="2" type="ORF">PPSIR1_02546</name>
</gene>
<dbReference type="EMBL" id="ABCS01000020">
    <property type="protein sequence ID" value="EDM79396.1"/>
    <property type="molecule type" value="Genomic_DNA"/>
</dbReference>
<evidence type="ECO:0000313" key="2">
    <source>
        <dbReference type="EMBL" id="EDM79396.1"/>
    </source>
</evidence>
<dbReference type="STRING" id="391625.PPSIR1_02546"/>
<feature type="region of interest" description="Disordered" evidence="1">
    <location>
        <begin position="140"/>
        <end position="175"/>
    </location>
</feature>
<evidence type="ECO:0000256" key="1">
    <source>
        <dbReference type="SAM" id="MobiDB-lite"/>
    </source>
</evidence>